<dbReference type="EMBL" id="SMLW01000604">
    <property type="protein sequence ID" value="MTI26917.1"/>
    <property type="molecule type" value="Genomic_DNA"/>
</dbReference>
<dbReference type="SMART" id="SM00448">
    <property type="entry name" value="REC"/>
    <property type="match status" value="1"/>
</dbReference>
<proteinExistence type="predicted"/>
<accession>A0ABW9RRW3</accession>
<gene>
    <name evidence="4" type="ORF">E1163_18315</name>
</gene>
<dbReference type="PANTHER" id="PTHR44591:SF3">
    <property type="entry name" value="RESPONSE REGULATORY DOMAIN-CONTAINING PROTEIN"/>
    <property type="match status" value="1"/>
</dbReference>
<dbReference type="Proteomes" id="UP000798808">
    <property type="component" value="Unassembled WGS sequence"/>
</dbReference>
<name>A0ABW9RRW3_9BACT</name>
<organism evidence="4 5">
    <name type="scientific">Fulvivirga kasyanovii</name>
    <dbReference type="NCBI Taxonomy" id="396812"/>
    <lineage>
        <taxon>Bacteria</taxon>
        <taxon>Pseudomonadati</taxon>
        <taxon>Bacteroidota</taxon>
        <taxon>Cytophagia</taxon>
        <taxon>Cytophagales</taxon>
        <taxon>Fulvivirgaceae</taxon>
        <taxon>Fulvivirga</taxon>
    </lineage>
</organism>
<evidence type="ECO:0000256" key="1">
    <source>
        <dbReference type="ARBA" id="ARBA00022553"/>
    </source>
</evidence>
<dbReference type="PANTHER" id="PTHR44591">
    <property type="entry name" value="STRESS RESPONSE REGULATOR PROTEIN 1"/>
    <property type="match status" value="1"/>
</dbReference>
<dbReference type="InterPro" id="IPR001789">
    <property type="entry name" value="Sig_transdc_resp-reg_receiver"/>
</dbReference>
<protein>
    <submittedName>
        <fullName evidence="4">Response regulator</fullName>
    </submittedName>
</protein>
<keyword evidence="1 2" id="KW-0597">Phosphoprotein</keyword>
<dbReference type="PROSITE" id="PS50110">
    <property type="entry name" value="RESPONSE_REGULATORY"/>
    <property type="match status" value="1"/>
</dbReference>
<keyword evidence="5" id="KW-1185">Reference proteome</keyword>
<dbReference type="SUPFAM" id="SSF52172">
    <property type="entry name" value="CheY-like"/>
    <property type="match status" value="1"/>
</dbReference>
<feature type="modified residue" description="4-aspartylphosphate" evidence="2">
    <location>
        <position position="52"/>
    </location>
</feature>
<evidence type="ECO:0000313" key="4">
    <source>
        <dbReference type="EMBL" id="MTI26917.1"/>
    </source>
</evidence>
<feature type="domain" description="Response regulatory" evidence="3">
    <location>
        <begin position="3"/>
        <end position="119"/>
    </location>
</feature>
<comment type="caution">
    <text evidence="4">The sequence shown here is derived from an EMBL/GenBank/DDBJ whole genome shotgun (WGS) entry which is preliminary data.</text>
</comment>
<dbReference type="InterPro" id="IPR011006">
    <property type="entry name" value="CheY-like_superfamily"/>
</dbReference>
<dbReference type="InterPro" id="IPR050595">
    <property type="entry name" value="Bact_response_regulator"/>
</dbReference>
<dbReference type="Pfam" id="PF00072">
    <property type="entry name" value="Response_reg"/>
    <property type="match status" value="1"/>
</dbReference>
<sequence length="123" mass="13784">MKTILVVDDFSSIQKFLCTTLEKKGYKTVGASDGNEAYSLLSENRIDLVLSDYNMPKCTGMELLNKIKSNDETARIPVIFLTTETNPQKMQAAKQAGLYAWIRKPYHADAFFAQIENALAQAQ</sequence>
<evidence type="ECO:0000313" key="5">
    <source>
        <dbReference type="Proteomes" id="UP000798808"/>
    </source>
</evidence>
<evidence type="ECO:0000256" key="2">
    <source>
        <dbReference type="PROSITE-ProRule" id="PRU00169"/>
    </source>
</evidence>
<evidence type="ECO:0000259" key="3">
    <source>
        <dbReference type="PROSITE" id="PS50110"/>
    </source>
</evidence>
<reference evidence="4 5" key="1">
    <citation type="submission" date="2019-02" db="EMBL/GenBank/DDBJ databases">
        <authorList>
            <person name="Goldberg S.R."/>
            <person name="Haltli B.A."/>
            <person name="Correa H."/>
            <person name="Russell K.G."/>
        </authorList>
    </citation>
    <scope>NUCLEOTIDE SEQUENCE [LARGE SCALE GENOMIC DNA]</scope>
    <source>
        <strain evidence="4 5">JCM 16186</strain>
    </source>
</reference>
<dbReference type="Gene3D" id="3.40.50.2300">
    <property type="match status" value="1"/>
</dbReference>
<dbReference type="RefSeq" id="WP_155173925.1">
    <property type="nucleotide sequence ID" value="NZ_BAAAFL010000029.1"/>
</dbReference>